<gene>
    <name evidence="2" type="ORF">SAMN05421852_11468</name>
</gene>
<evidence type="ECO:0000313" key="3">
    <source>
        <dbReference type="Proteomes" id="UP000199545"/>
    </source>
</evidence>
<dbReference type="EMBL" id="FORR01000014">
    <property type="protein sequence ID" value="SFJ62618.1"/>
    <property type="molecule type" value="Genomic_DNA"/>
</dbReference>
<feature type="domain" description="Molybdopterin-guanine dinucleotide biosynthesis protein B (MobB)" evidence="1">
    <location>
        <begin position="6"/>
        <end position="133"/>
    </location>
</feature>
<dbReference type="Proteomes" id="UP000199545">
    <property type="component" value="Unassembled WGS sequence"/>
</dbReference>
<sequence length="168" mass="19013">MKKPVILQVVGYKNAGKTTLICHLIQTWSNRNFRIGTIKHDAHDFEMDVPHTDTWKHQVAGAHTVAITSSQKTAIIQHRSLSLSQLIASMAELDLVLVEGFKQENYQKVLIIKTEADLSLLHSLKQVIAIVSWFPFKHPTIPTWQIQQIDGLADFLLKQLSEVHDPCS</sequence>
<dbReference type="STRING" id="46223.SAMN05421852_11468"/>
<dbReference type="InterPro" id="IPR052539">
    <property type="entry name" value="MGD_biosynthesis_adapter"/>
</dbReference>
<evidence type="ECO:0000313" key="2">
    <source>
        <dbReference type="EMBL" id="SFJ62618.1"/>
    </source>
</evidence>
<organism evidence="2 3">
    <name type="scientific">Thermoflavimicrobium dichotomicum</name>
    <dbReference type="NCBI Taxonomy" id="46223"/>
    <lineage>
        <taxon>Bacteria</taxon>
        <taxon>Bacillati</taxon>
        <taxon>Bacillota</taxon>
        <taxon>Bacilli</taxon>
        <taxon>Bacillales</taxon>
        <taxon>Thermoactinomycetaceae</taxon>
        <taxon>Thermoflavimicrobium</taxon>
    </lineage>
</organism>
<dbReference type="GO" id="GO:0005525">
    <property type="term" value="F:GTP binding"/>
    <property type="evidence" value="ECO:0007669"/>
    <property type="project" value="InterPro"/>
</dbReference>
<protein>
    <submittedName>
        <fullName evidence="2">Molybdopterin-guanine dinucleotide biosynthesis protein B</fullName>
    </submittedName>
</protein>
<dbReference type="SUPFAM" id="SSF52540">
    <property type="entry name" value="P-loop containing nucleoside triphosphate hydrolases"/>
    <property type="match status" value="1"/>
</dbReference>
<dbReference type="Gene3D" id="3.40.50.300">
    <property type="entry name" value="P-loop containing nucleotide triphosphate hydrolases"/>
    <property type="match status" value="1"/>
</dbReference>
<dbReference type="NCBIfam" id="TIGR00176">
    <property type="entry name" value="mobB"/>
    <property type="match status" value="1"/>
</dbReference>
<dbReference type="PANTHER" id="PTHR40072:SF1">
    <property type="entry name" value="MOLYBDOPTERIN-GUANINE DINUCLEOTIDE BIOSYNTHESIS ADAPTER PROTEIN"/>
    <property type="match status" value="1"/>
</dbReference>
<dbReference type="CDD" id="cd03116">
    <property type="entry name" value="MobB"/>
    <property type="match status" value="1"/>
</dbReference>
<dbReference type="GO" id="GO:0006777">
    <property type="term" value="P:Mo-molybdopterin cofactor biosynthetic process"/>
    <property type="evidence" value="ECO:0007669"/>
    <property type="project" value="InterPro"/>
</dbReference>
<keyword evidence="3" id="KW-1185">Reference proteome</keyword>
<dbReference type="Pfam" id="PF03205">
    <property type="entry name" value="MobB"/>
    <property type="match status" value="1"/>
</dbReference>
<dbReference type="InterPro" id="IPR004435">
    <property type="entry name" value="MobB_dom"/>
</dbReference>
<proteinExistence type="predicted"/>
<dbReference type="InterPro" id="IPR027417">
    <property type="entry name" value="P-loop_NTPase"/>
</dbReference>
<evidence type="ECO:0000259" key="1">
    <source>
        <dbReference type="Pfam" id="PF03205"/>
    </source>
</evidence>
<dbReference type="PANTHER" id="PTHR40072">
    <property type="entry name" value="MOLYBDOPTERIN-GUANINE DINUCLEOTIDE BIOSYNTHESIS ADAPTER PROTEIN-RELATED"/>
    <property type="match status" value="1"/>
</dbReference>
<dbReference type="OrthoDB" id="9786803at2"/>
<name>A0A1I3SUU8_9BACL</name>
<dbReference type="AlphaFoldDB" id="A0A1I3SUU8"/>
<dbReference type="RefSeq" id="WP_093230937.1">
    <property type="nucleotide sequence ID" value="NZ_FORR01000014.1"/>
</dbReference>
<accession>A0A1I3SUU8</accession>
<reference evidence="2 3" key="1">
    <citation type="submission" date="2016-10" db="EMBL/GenBank/DDBJ databases">
        <authorList>
            <person name="de Groot N.N."/>
        </authorList>
    </citation>
    <scope>NUCLEOTIDE SEQUENCE [LARGE SCALE GENOMIC DNA]</scope>
    <source>
        <strain evidence="2 3">DSM 44778</strain>
    </source>
</reference>